<keyword evidence="3" id="KW-1185">Reference proteome</keyword>
<feature type="chain" id="PRO_5042608486" evidence="1">
    <location>
        <begin position="24"/>
        <end position="58"/>
    </location>
</feature>
<evidence type="ECO:0000313" key="3">
    <source>
        <dbReference type="Proteomes" id="UP001297581"/>
    </source>
</evidence>
<evidence type="ECO:0000256" key="1">
    <source>
        <dbReference type="SAM" id="SignalP"/>
    </source>
</evidence>
<evidence type="ECO:0000313" key="2">
    <source>
        <dbReference type="EMBL" id="MCH4295874.1"/>
    </source>
</evidence>
<comment type="caution">
    <text evidence="2">The sequence shown here is derived from an EMBL/GenBank/DDBJ whole genome shotgun (WGS) entry which is preliminary data.</text>
</comment>
<dbReference type="AlphaFoldDB" id="A0AAJ1BL79"/>
<proteinExistence type="predicted"/>
<dbReference type="InterPro" id="IPR021379">
    <property type="entry name" value="DUF3012"/>
</dbReference>
<dbReference type="Proteomes" id="UP001297581">
    <property type="component" value="Unassembled WGS sequence"/>
</dbReference>
<accession>A0AAJ1BL79</accession>
<name>A0AAJ1BL79_9GAMM</name>
<dbReference type="EMBL" id="JAKUDL010000006">
    <property type="protein sequence ID" value="MCH4295874.1"/>
    <property type="molecule type" value="Genomic_DNA"/>
</dbReference>
<keyword evidence="1" id="KW-0732">Signal</keyword>
<dbReference type="PROSITE" id="PS51257">
    <property type="entry name" value="PROKAR_LIPOPROTEIN"/>
    <property type="match status" value="1"/>
</dbReference>
<dbReference type="Pfam" id="PF11216">
    <property type="entry name" value="DUF3012"/>
    <property type="match status" value="1"/>
</dbReference>
<reference evidence="2 3" key="1">
    <citation type="submission" date="2022-02" db="EMBL/GenBank/DDBJ databases">
        <title>The genome sequence of Shewanella sp. 3B26.</title>
        <authorList>
            <person name="Du J."/>
        </authorList>
    </citation>
    <scope>NUCLEOTIDE SEQUENCE [LARGE SCALE GENOMIC DNA]</scope>
    <source>
        <strain evidence="2 3">3B26</strain>
    </source>
</reference>
<dbReference type="RefSeq" id="WP_240591991.1">
    <property type="nucleotide sequence ID" value="NZ_JAKUDL010000006.1"/>
</dbReference>
<organism evidence="2 3">
    <name type="scientific">Shewanella zhuhaiensis</name>
    <dbReference type="NCBI Taxonomy" id="2919576"/>
    <lineage>
        <taxon>Bacteria</taxon>
        <taxon>Pseudomonadati</taxon>
        <taxon>Pseudomonadota</taxon>
        <taxon>Gammaproteobacteria</taxon>
        <taxon>Alteromonadales</taxon>
        <taxon>Shewanellaceae</taxon>
        <taxon>Shewanella</taxon>
    </lineage>
</organism>
<feature type="signal peptide" evidence="1">
    <location>
        <begin position="1"/>
        <end position="23"/>
    </location>
</feature>
<gene>
    <name evidence="2" type="ORF">MJ923_16330</name>
</gene>
<protein>
    <submittedName>
        <fullName evidence="2">DUF3012 domain-containing protein</fullName>
    </submittedName>
</protein>
<sequence length="58" mass="6154">MTKLTLAKVAAALTLVAGLAACAPEVGSEAWCKKMEEKPKGDWSANEAADYAKHCVFK</sequence>